<feature type="transmembrane region" description="Helical" evidence="17">
    <location>
        <begin position="246"/>
        <end position="266"/>
    </location>
</feature>
<keyword evidence="8 17" id="KW-1133">Transmembrane helix</keyword>
<organism evidence="19 20">
    <name type="scientific">Ophiophagus hannah</name>
    <name type="common">King cobra</name>
    <name type="synonym">Naja hannah</name>
    <dbReference type="NCBI Taxonomy" id="8665"/>
    <lineage>
        <taxon>Eukaryota</taxon>
        <taxon>Metazoa</taxon>
        <taxon>Chordata</taxon>
        <taxon>Craniata</taxon>
        <taxon>Vertebrata</taxon>
        <taxon>Euteleostomi</taxon>
        <taxon>Lepidosauria</taxon>
        <taxon>Squamata</taxon>
        <taxon>Bifurcata</taxon>
        <taxon>Unidentata</taxon>
        <taxon>Episquamata</taxon>
        <taxon>Toxicofera</taxon>
        <taxon>Serpentes</taxon>
        <taxon>Colubroidea</taxon>
        <taxon>Elapidae</taxon>
        <taxon>Elapinae</taxon>
        <taxon>Ophiophagus</taxon>
    </lineage>
</organism>
<dbReference type="Pfam" id="PF00010">
    <property type="entry name" value="HLH"/>
    <property type="match status" value="1"/>
</dbReference>
<feature type="domain" description="BHLH" evidence="18">
    <location>
        <begin position="504"/>
        <end position="555"/>
    </location>
</feature>
<dbReference type="EMBL" id="AZIM01000188">
    <property type="protein sequence ID" value="ETE72729.1"/>
    <property type="molecule type" value="Genomic_DNA"/>
</dbReference>
<dbReference type="GO" id="GO:0046983">
    <property type="term" value="F:protein dimerization activity"/>
    <property type="evidence" value="ECO:0007669"/>
    <property type="project" value="InterPro"/>
</dbReference>
<dbReference type="Pfam" id="PF05978">
    <property type="entry name" value="UNC-93"/>
    <property type="match status" value="1"/>
</dbReference>
<comment type="caution">
    <text evidence="19">The sequence shown here is derived from an EMBL/GenBank/DDBJ whole genome shotgun (WGS) entry which is preliminary data.</text>
</comment>
<evidence type="ECO:0000256" key="14">
    <source>
        <dbReference type="ARBA" id="ARBA00023242"/>
    </source>
</evidence>
<reference evidence="19 20" key="1">
    <citation type="journal article" date="2013" name="Proc. Natl. Acad. Sci. U.S.A.">
        <title>The king cobra genome reveals dynamic gene evolution and adaptation in the snake venom system.</title>
        <authorList>
            <person name="Vonk F.J."/>
            <person name="Casewell N.R."/>
            <person name="Henkel C.V."/>
            <person name="Heimberg A.M."/>
            <person name="Jansen H.J."/>
            <person name="McCleary R.J."/>
            <person name="Kerkkamp H.M."/>
            <person name="Vos R.A."/>
            <person name="Guerreiro I."/>
            <person name="Calvete J.J."/>
            <person name="Wuster W."/>
            <person name="Woods A.E."/>
            <person name="Logan J.M."/>
            <person name="Harrison R.A."/>
            <person name="Castoe T.A."/>
            <person name="de Koning A.P."/>
            <person name="Pollock D.D."/>
            <person name="Yandell M."/>
            <person name="Calderon D."/>
            <person name="Renjifo C."/>
            <person name="Currier R.B."/>
            <person name="Salgado D."/>
            <person name="Pla D."/>
            <person name="Sanz L."/>
            <person name="Hyder A.S."/>
            <person name="Ribeiro J.M."/>
            <person name="Arntzen J.W."/>
            <person name="van den Thillart G.E."/>
            <person name="Boetzer M."/>
            <person name="Pirovano W."/>
            <person name="Dirks R.P."/>
            <person name="Spaink H.P."/>
            <person name="Duboule D."/>
            <person name="McGlinn E."/>
            <person name="Kini R.M."/>
            <person name="Richardson M.K."/>
        </authorList>
    </citation>
    <scope>NUCLEOTIDE SEQUENCE</scope>
    <source>
        <tissue evidence="19">Blood</tissue>
    </source>
</reference>
<evidence type="ECO:0000256" key="10">
    <source>
        <dbReference type="ARBA" id="ARBA00023125"/>
    </source>
</evidence>
<feature type="transmembrane region" description="Helical" evidence="17">
    <location>
        <begin position="117"/>
        <end position="140"/>
    </location>
</feature>
<evidence type="ECO:0000256" key="4">
    <source>
        <dbReference type="ARBA" id="ARBA00017633"/>
    </source>
</evidence>
<feature type="region of interest" description="Disordered" evidence="16">
    <location>
        <begin position="454"/>
        <end position="506"/>
    </location>
</feature>
<dbReference type="FunFam" id="4.10.280.10:FF:000023">
    <property type="entry name" value="MAX isoform 13"/>
    <property type="match status" value="1"/>
</dbReference>
<dbReference type="GO" id="GO:0035325">
    <property type="term" value="F:Toll-like receptor binding"/>
    <property type="evidence" value="ECO:0007669"/>
    <property type="project" value="InterPro"/>
</dbReference>
<feature type="transmembrane region" description="Helical" evidence="17">
    <location>
        <begin position="358"/>
        <end position="377"/>
    </location>
</feature>
<evidence type="ECO:0000256" key="7">
    <source>
        <dbReference type="ARBA" id="ARBA00022692"/>
    </source>
</evidence>
<dbReference type="InterPro" id="IPR043268">
    <property type="entry name" value="UNC93B1"/>
</dbReference>
<feature type="transmembrane region" description="Helical" evidence="17">
    <location>
        <begin position="66"/>
        <end position="86"/>
    </location>
</feature>
<protein>
    <recommendedName>
        <fullName evidence="4">Protein max</fullName>
    </recommendedName>
    <alternativeName>
        <fullName evidence="15">Myc-associated factor X</fullName>
    </alternativeName>
</protein>
<dbReference type="CDD" id="cd11406">
    <property type="entry name" value="bHLHzip_Max"/>
    <property type="match status" value="1"/>
</dbReference>
<evidence type="ECO:0000313" key="20">
    <source>
        <dbReference type="Proteomes" id="UP000018936"/>
    </source>
</evidence>
<dbReference type="PANTHER" id="PTHR46744:SF1">
    <property type="entry name" value="PROTEIN UNC-93 HOMOLOG B1"/>
    <property type="match status" value="1"/>
</dbReference>
<feature type="transmembrane region" description="Helical" evidence="17">
    <location>
        <begin position="330"/>
        <end position="351"/>
    </location>
</feature>
<dbReference type="InterPro" id="IPR036259">
    <property type="entry name" value="MFS_trans_sf"/>
</dbReference>
<evidence type="ECO:0000256" key="16">
    <source>
        <dbReference type="SAM" id="MobiDB-lite"/>
    </source>
</evidence>
<evidence type="ECO:0000256" key="1">
    <source>
        <dbReference type="ARBA" id="ARBA00004141"/>
    </source>
</evidence>
<dbReference type="GO" id="GO:0003677">
    <property type="term" value="F:DNA binding"/>
    <property type="evidence" value="ECO:0007669"/>
    <property type="project" value="UniProtKB-KW"/>
</dbReference>
<dbReference type="GO" id="GO:0002224">
    <property type="term" value="P:toll-like receptor signaling pathway"/>
    <property type="evidence" value="ECO:0007669"/>
    <property type="project" value="InterPro"/>
</dbReference>
<dbReference type="GO" id="GO:0034138">
    <property type="term" value="P:toll-like receptor 3 signaling pathway"/>
    <property type="evidence" value="ECO:0007669"/>
    <property type="project" value="TreeGrafter"/>
</dbReference>
<dbReference type="GO" id="GO:0034154">
    <property type="term" value="P:toll-like receptor 7 signaling pathway"/>
    <property type="evidence" value="ECO:0007669"/>
    <property type="project" value="TreeGrafter"/>
</dbReference>
<dbReference type="GO" id="GO:0016020">
    <property type="term" value="C:membrane"/>
    <property type="evidence" value="ECO:0007669"/>
    <property type="project" value="UniProtKB-SubCell"/>
</dbReference>
<dbReference type="Gene3D" id="4.10.280.10">
    <property type="entry name" value="Helix-loop-helix DNA-binding domain"/>
    <property type="match status" value="1"/>
</dbReference>
<keyword evidence="7 17" id="KW-0812">Transmembrane</keyword>
<feature type="region of interest" description="Disordered" evidence="16">
    <location>
        <begin position="585"/>
        <end position="641"/>
    </location>
</feature>
<dbReference type="InterPro" id="IPR011598">
    <property type="entry name" value="bHLH_dom"/>
</dbReference>
<evidence type="ECO:0000256" key="17">
    <source>
        <dbReference type="SAM" id="Phobius"/>
    </source>
</evidence>
<feature type="transmembrane region" description="Helical" evidence="17">
    <location>
        <begin position="297"/>
        <end position="318"/>
    </location>
</feature>
<name>V8PDS8_OPHHA</name>
<evidence type="ECO:0000256" key="2">
    <source>
        <dbReference type="ARBA" id="ARBA00007628"/>
    </source>
</evidence>
<keyword evidence="9" id="KW-0805">Transcription regulation</keyword>
<evidence type="ECO:0000313" key="19">
    <source>
        <dbReference type="EMBL" id="ETE72729.1"/>
    </source>
</evidence>
<keyword evidence="11 17" id="KW-0472">Membrane</keyword>
<evidence type="ECO:0000259" key="18">
    <source>
        <dbReference type="PROSITE" id="PS50888"/>
    </source>
</evidence>
<proteinExistence type="inferred from homology"/>
<keyword evidence="6" id="KW-0597">Phosphoprotein</keyword>
<dbReference type="SUPFAM" id="SSF103473">
    <property type="entry name" value="MFS general substrate transporter"/>
    <property type="match status" value="1"/>
</dbReference>
<keyword evidence="20" id="KW-1185">Reference proteome</keyword>
<feature type="transmembrane region" description="Helical" evidence="17">
    <location>
        <begin position="389"/>
        <end position="416"/>
    </location>
</feature>
<dbReference type="InterPro" id="IPR036638">
    <property type="entry name" value="HLH_DNA-bd_sf"/>
</dbReference>
<sequence length="641" mass="73178">MEEGGNMYEEPRGGGGPPEGREIDDAINGPVRNGADVQLEDFVEGHAEYNEEEEERKYFRRKRLGVIKNLLAASIAGMLTYGVFLGRFFGTKWMLFLAVGIYALFVSTNYWERYYTLVPSAVAIGAAIVPLWASLGNYILRMAQKYYEHVNYKLEHVQEQKRAPRGAYNSYIIIFEAVFYGFFFLSFVYAQFPMFFFLNNYLFELNHTLSDVKNCGTASHGILVGFNTTVLQKLPRSSELIVVESVLMGVAFLSMLMVLFLCGSAYRPTEEIDLRNIGWGNIFQLPFKHMRDYRLRCLLLFFIYSGFEVLFLCTGFTLNYGVCSIGLEHMAYILTAYGISSAVGSTLVLTMLKLPRQVPLLTGAFIHAVILVALFCWEPKAKNLAEAPIIYLVAAFWGLGSALNKTGLSTLLGMLYEDKERQDFIFTIYHWWQACAMFVIPKPRHKVRGYRYLEEDSSDATDSEEEEGEQREAEEEANESDVPPHCPRRRRQYDYGEPFGEDADKRAHHNALERKRRDHIKDSFHSLRDSVPSLQGEKASRAQILDKATEYIQYMRRKNHTHQQDIDDLRRQNALLEQQVRALEKARSSAQLQANYSSSDNSLYTNPKGSTISAFDGGSDSSSESELEEPQSRKKLRMEAS</sequence>
<dbReference type="GO" id="GO:0006886">
    <property type="term" value="P:intracellular protein transport"/>
    <property type="evidence" value="ECO:0007669"/>
    <property type="project" value="TreeGrafter"/>
</dbReference>
<dbReference type="AlphaFoldDB" id="V8PDS8"/>
<dbReference type="SMART" id="SM00353">
    <property type="entry name" value="HLH"/>
    <property type="match status" value="1"/>
</dbReference>
<comment type="subcellular location">
    <subcellularLocation>
        <location evidence="1">Membrane</location>
        <topology evidence="1">Multi-pass membrane protein</topology>
    </subcellularLocation>
</comment>
<gene>
    <name evidence="19" type="primary">Unc93b1</name>
    <name evidence="19" type="ORF">L345_01456</name>
</gene>
<keyword evidence="13" id="KW-0804">Transcription</keyword>
<feature type="region of interest" description="Disordered" evidence="16">
    <location>
        <begin position="1"/>
        <end position="27"/>
    </location>
</feature>
<keyword evidence="5" id="KW-0678">Repressor</keyword>
<evidence type="ECO:0000256" key="6">
    <source>
        <dbReference type="ARBA" id="ARBA00022553"/>
    </source>
</evidence>
<dbReference type="PANTHER" id="PTHR46744">
    <property type="entry name" value="PROTEIN UNC-93 HOMOLOG B1"/>
    <property type="match status" value="1"/>
</dbReference>
<comment type="similarity">
    <text evidence="2">Belongs to the MAX family.</text>
</comment>
<keyword evidence="10" id="KW-0238">DNA-binding</keyword>
<dbReference type="Proteomes" id="UP000018936">
    <property type="component" value="Unassembled WGS sequence"/>
</dbReference>
<comment type="similarity">
    <text evidence="3">Belongs to the unc-93 family.</text>
</comment>
<evidence type="ECO:0000256" key="15">
    <source>
        <dbReference type="ARBA" id="ARBA00029944"/>
    </source>
</evidence>
<evidence type="ECO:0000256" key="13">
    <source>
        <dbReference type="ARBA" id="ARBA00023163"/>
    </source>
</evidence>
<dbReference type="OrthoDB" id="10010517at2759"/>
<feature type="compositionally biased region" description="Polar residues" evidence="16">
    <location>
        <begin position="588"/>
        <end position="613"/>
    </location>
</feature>
<keyword evidence="14" id="KW-0539">Nucleus</keyword>
<evidence type="ECO:0000256" key="9">
    <source>
        <dbReference type="ARBA" id="ARBA00023015"/>
    </source>
</evidence>
<dbReference type="GO" id="GO:0005768">
    <property type="term" value="C:endosome"/>
    <property type="evidence" value="ECO:0007669"/>
    <property type="project" value="TreeGrafter"/>
</dbReference>
<feature type="compositionally biased region" description="Acidic residues" evidence="16">
    <location>
        <begin position="455"/>
        <end position="479"/>
    </location>
</feature>
<keyword evidence="12" id="KW-0010">Activator</keyword>
<dbReference type="GO" id="GO:0034162">
    <property type="term" value="P:toll-like receptor 9 signaling pathway"/>
    <property type="evidence" value="ECO:0007669"/>
    <property type="project" value="TreeGrafter"/>
</dbReference>
<evidence type="ECO:0000256" key="11">
    <source>
        <dbReference type="ARBA" id="ARBA00023136"/>
    </source>
</evidence>
<evidence type="ECO:0000256" key="3">
    <source>
        <dbReference type="ARBA" id="ARBA00009172"/>
    </source>
</evidence>
<dbReference type="PROSITE" id="PS50888">
    <property type="entry name" value="BHLH"/>
    <property type="match status" value="1"/>
</dbReference>
<evidence type="ECO:0000256" key="5">
    <source>
        <dbReference type="ARBA" id="ARBA00022491"/>
    </source>
</evidence>
<evidence type="ECO:0000256" key="12">
    <source>
        <dbReference type="ARBA" id="ARBA00023159"/>
    </source>
</evidence>
<evidence type="ECO:0000256" key="8">
    <source>
        <dbReference type="ARBA" id="ARBA00022989"/>
    </source>
</evidence>
<dbReference type="GO" id="GO:0005764">
    <property type="term" value="C:lysosome"/>
    <property type="evidence" value="ECO:0007669"/>
    <property type="project" value="TreeGrafter"/>
</dbReference>
<dbReference type="InterPro" id="IPR010291">
    <property type="entry name" value="Ion_channel_UNC-93"/>
</dbReference>
<feature type="transmembrane region" description="Helical" evidence="17">
    <location>
        <begin position="171"/>
        <end position="192"/>
    </location>
</feature>
<accession>V8PDS8</accession>
<dbReference type="SUPFAM" id="SSF47459">
    <property type="entry name" value="HLH, helix-loop-helix DNA-binding domain"/>
    <property type="match status" value="1"/>
</dbReference>